<sequence>MGCTPSKSKATYTHDKVWRDLDTCSTLVSGLKSSVSTPERPSPRPCFEDPSMKQNFLNVPCRDYHGRSLSQPSSPDMWSTFSTPSTNSPLCQPRPSIKPSSSDSDSSDSETPCRQKR</sequence>
<gene>
    <name evidence="2" type="ORF">AOXY_G10648</name>
</gene>
<feature type="compositionally biased region" description="Polar residues" evidence="1">
    <location>
        <begin position="30"/>
        <end position="39"/>
    </location>
</feature>
<evidence type="ECO:0000313" key="2">
    <source>
        <dbReference type="EMBL" id="KAK1167864.1"/>
    </source>
</evidence>
<feature type="region of interest" description="Disordered" evidence="1">
    <location>
        <begin position="30"/>
        <end position="51"/>
    </location>
</feature>
<evidence type="ECO:0000256" key="1">
    <source>
        <dbReference type="SAM" id="MobiDB-lite"/>
    </source>
</evidence>
<keyword evidence="3" id="KW-1185">Reference proteome</keyword>
<dbReference type="Proteomes" id="UP001230051">
    <property type="component" value="Unassembled WGS sequence"/>
</dbReference>
<dbReference type="EMBL" id="JAGXEW010000009">
    <property type="protein sequence ID" value="KAK1167864.1"/>
    <property type="molecule type" value="Genomic_DNA"/>
</dbReference>
<proteinExistence type="predicted"/>
<dbReference type="AlphaFoldDB" id="A0AAD8DDS7"/>
<reference evidence="2" key="1">
    <citation type="submission" date="2022-02" db="EMBL/GenBank/DDBJ databases">
        <title>Atlantic sturgeon de novo genome assembly.</title>
        <authorList>
            <person name="Stock M."/>
            <person name="Klopp C."/>
            <person name="Guiguen Y."/>
            <person name="Cabau C."/>
            <person name="Parinello H."/>
            <person name="Santidrian Yebra-Pimentel E."/>
            <person name="Kuhl H."/>
            <person name="Dirks R.P."/>
            <person name="Guessner J."/>
            <person name="Wuertz S."/>
            <person name="Du K."/>
            <person name="Schartl M."/>
        </authorList>
    </citation>
    <scope>NUCLEOTIDE SEQUENCE</scope>
    <source>
        <strain evidence="2">STURGEONOMICS-FGT-2020</strain>
        <tissue evidence="2">Whole blood</tissue>
    </source>
</reference>
<comment type="caution">
    <text evidence="2">The sequence shown here is derived from an EMBL/GenBank/DDBJ whole genome shotgun (WGS) entry which is preliminary data.</text>
</comment>
<protein>
    <submittedName>
        <fullName evidence="2">Uncharacterized protein</fullName>
    </submittedName>
</protein>
<evidence type="ECO:0000313" key="3">
    <source>
        <dbReference type="Proteomes" id="UP001230051"/>
    </source>
</evidence>
<name>A0AAD8DDS7_ACIOX</name>
<feature type="region of interest" description="Disordered" evidence="1">
    <location>
        <begin position="64"/>
        <end position="117"/>
    </location>
</feature>
<feature type="compositionally biased region" description="Polar residues" evidence="1">
    <location>
        <begin position="68"/>
        <end position="90"/>
    </location>
</feature>
<organism evidence="2 3">
    <name type="scientific">Acipenser oxyrinchus oxyrinchus</name>
    <dbReference type="NCBI Taxonomy" id="40147"/>
    <lineage>
        <taxon>Eukaryota</taxon>
        <taxon>Metazoa</taxon>
        <taxon>Chordata</taxon>
        <taxon>Craniata</taxon>
        <taxon>Vertebrata</taxon>
        <taxon>Euteleostomi</taxon>
        <taxon>Actinopterygii</taxon>
        <taxon>Chondrostei</taxon>
        <taxon>Acipenseriformes</taxon>
        <taxon>Acipenseridae</taxon>
        <taxon>Acipenser</taxon>
    </lineage>
</organism>
<accession>A0AAD8DDS7</accession>